<gene>
    <name evidence="1" type="ORF">KEF29_35085</name>
</gene>
<evidence type="ECO:0000313" key="1">
    <source>
        <dbReference type="EMBL" id="MBR8642872.1"/>
    </source>
</evidence>
<comment type="caution">
    <text evidence="1">The sequence shown here is derived from an EMBL/GenBank/DDBJ whole genome shotgun (WGS) entry which is preliminary data.</text>
</comment>
<proteinExistence type="predicted"/>
<dbReference type="Gene3D" id="2.60.120.430">
    <property type="entry name" value="Galactose-binding lectin"/>
    <property type="match status" value="1"/>
</dbReference>
<evidence type="ECO:0000313" key="2">
    <source>
        <dbReference type="Proteomes" id="UP000682308"/>
    </source>
</evidence>
<keyword evidence="2" id="KW-1185">Reference proteome</keyword>
<name>A0A941J3I3_9ACTN</name>
<protein>
    <submittedName>
        <fullName evidence="1">Uncharacterized protein</fullName>
    </submittedName>
</protein>
<sequence length="162" mass="18530">MTKWECDIRADLEWQKTDIYQVGDRETGLSIRAEGTWKHSTDWGPVGPDGNIPGRSGAYYRHLNAEGKSEFLYSGDGAYMGQLLGRWGPDGSPFRINDWFLYITDSPDASKNLYMAMNDKSGDGFKDNEGVMHVVAYTYDRREVAPHWSYNRFSNTWSTSTY</sequence>
<dbReference type="AlphaFoldDB" id="A0A941J3I3"/>
<dbReference type="Proteomes" id="UP000682308">
    <property type="component" value="Unassembled WGS sequence"/>
</dbReference>
<accession>A0A941J3I3</accession>
<dbReference type="EMBL" id="JAGTPG010000002">
    <property type="protein sequence ID" value="MBR8642872.1"/>
    <property type="molecule type" value="Genomic_DNA"/>
</dbReference>
<reference evidence="1 2" key="1">
    <citation type="submission" date="2021-04" db="EMBL/GenBank/DDBJ databases">
        <title>Characterization of the biosynthetic gene cluster of new lipopeptides with antitumor activity in the genome of the marine Streptomyces PHM034.</title>
        <authorList>
            <person name="Ceniceros A."/>
            <person name="Canedo L."/>
            <person name="Mendez C."/>
            <person name="Olano C."/>
            <person name="Schleissner C."/>
            <person name="Cuevas C."/>
            <person name="De La Calle F."/>
            <person name="Salas J.A."/>
        </authorList>
    </citation>
    <scope>NUCLEOTIDE SEQUENCE [LARGE SCALE GENOMIC DNA]</scope>
    <source>
        <strain evidence="1 2">PHM034</strain>
    </source>
</reference>
<organism evidence="1 2">
    <name type="scientific">Streptomyces tuirus</name>
    <dbReference type="NCBI Taxonomy" id="68278"/>
    <lineage>
        <taxon>Bacteria</taxon>
        <taxon>Bacillati</taxon>
        <taxon>Actinomycetota</taxon>
        <taxon>Actinomycetes</taxon>
        <taxon>Kitasatosporales</taxon>
        <taxon>Streptomycetaceae</taxon>
        <taxon>Streptomyces</taxon>
    </lineage>
</organism>